<dbReference type="FunFam" id="3.40.50.800:FF:000001">
    <property type="entry name" value="Threonine--tRNA ligase"/>
    <property type="match status" value="1"/>
</dbReference>
<dbReference type="GO" id="GO:0006435">
    <property type="term" value="P:threonyl-tRNA aminoacylation"/>
    <property type="evidence" value="ECO:0007669"/>
    <property type="project" value="UniProtKB-UniRule"/>
</dbReference>
<dbReference type="Gene3D" id="3.30.54.20">
    <property type="match status" value="1"/>
</dbReference>
<dbReference type="InterPro" id="IPR004154">
    <property type="entry name" value="Anticodon-bd"/>
</dbReference>
<dbReference type="Gene3D" id="3.40.50.800">
    <property type="entry name" value="Anticodon-binding domain"/>
    <property type="match status" value="1"/>
</dbReference>
<evidence type="ECO:0000256" key="7">
    <source>
        <dbReference type="ARBA" id="ARBA00022833"/>
    </source>
</evidence>
<name>A0A2M7D7U7_9BACT</name>
<comment type="catalytic activity">
    <reaction evidence="12 13">
        <text>tRNA(Thr) + L-threonine + ATP = L-threonyl-tRNA(Thr) + AMP + diphosphate + H(+)</text>
        <dbReference type="Rhea" id="RHEA:24624"/>
        <dbReference type="Rhea" id="RHEA-COMP:9670"/>
        <dbReference type="Rhea" id="RHEA-COMP:9704"/>
        <dbReference type="ChEBI" id="CHEBI:15378"/>
        <dbReference type="ChEBI" id="CHEBI:30616"/>
        <dbReference type="ChEBI" id="CHEBI:33019"/>
        <dbReference type="ChEBI" id="CHEBI:57926"/>
        <dbReference type="ChEBI" id="CHEBI:78442"/>
        <dbReference type="ChEBI" id="CHEBI:78534"/>
        <dbReference type="ChEBI" id="CHEBI:456215"/>
        <dbReference type="EC" id="6.1.1.3"/>
    </reaction>
</comment>
<dbReference type="CDD" id="cd00860">
    <property type="entry name" value="ThrRS_anticodon"/>
    <property type="match status" value="1"/>
</dbReference>
<keyword evidence="2 13" id="KW-0963">Cytoplasm</keyword>
<dbReference type="FunFam" id="3.30.980.10:FF:000005">
    <property type="entry name" value="Threonyl-tRNA synthetase, mitochondrial"/>
    <property type="match status" value="1"/>
</dbReference>
<dbReference type="InterPro" id="IPR047246">
    <property type="entry name" value="ThrRS_anticodon"/>
</dbReference>
<dbReference type="GO" id="GO:0004829">
    <property type="term" value="F:threonine-tRNA ligase activity"/>
    <property type="evidence" value="ECO:0007669"/>
    <property type="project" value="UniProtKB-UniRule"/>
</dbReference>
<dbReference type="InterPro" id="IPR036621">
    <property type="entry name" value="Anticodon-bd_dom_sf"/>
</dbReference>
<evidence type="ECO:0000256" key="3">
    <source>
        <dbReference type="ARBA" id="ARBA00022555"/>
    </source>
</evidence>
<evidence type="ECO:0000259" key="14">
    <source>
        <dbReference type="PROSITE" id="PS50862"/>
    </source>
</evidence>
<evidence type="ECO:0000256" key="9">
    <source>
        <dbReference type="ARBA" id="ARBA00022884"/>
    </source>
</evidence>
<evidence type="ECO:0000313" key="15">
    <source>
        <dbReference type="EMBL" id="PIV42545.1"/>
    </source>
</evidence>
<dbReference type="HAMAP" id="MF_00184">
    <property type="entry name" value="Thr_tRNA_synth"/>
    <property type="match status" value="1"/>
</dbReference>
<dbReference type="EMBL" id="PEUA01000044">
    <property type="protein sequence ID" value="PIV42545.1"/>
    <property type="molecule type" value="Genomic_DNA"/>
</dbReference>
<evidence type="ECO:0000256" key="11">
    <source>
        <dbReference type="ARBA" id="ARBA00023146"/>
    </source>
</evidence>
<feature type="binding site" evidence="13">
    <location>
        <position position="285"/>
    </location>
    <ligand>
        <name>Zn(2+)</name>
        <dbReference type="ChEBI" id="CHEBI:29105"/>
        <note>catalytic</note>
    </ligand>
</feature>
<dbReference type="GO" id="GO:0046872">
    <property type="term" value="F:metal ion binding"/>
    <property type="evidence" value="ECO:0007669"/>
    <property type="project" value="UniProtKB-KW"/>
</dbReference>
<dbReference type="EC" id="6.1.1.3" evidence="13"/>
<dbReference type="PANTHER" id="PTHR11451:SF44">
    <property type="entry name" value="THREONINE--TRNA LIGASE, CHLOROPLASTIC_MITOCHONDRIAL 2"/>
    <property type="match status" value="1"/>
</dbReference>
<evidence type="ECO:0000256" key="2">
    <source>
        <dbReference type="ARBA" id="ARBA00022490"/>
    </source>
</evidence>
<dbReference type="FunFam" id="3.30.930.10:FF:000002">
    <property type="entry name" value="Threonine--tRNA ligase"/>
    <property type="match status" value="1"/>
</dbReference>
<feature type="binding site" evidence="13">
    <location>
        <position position="336"/>
    </location>
    <ligand>
        <name>Zn(2+)</name>
        <dbReference type="ChEBI" id="CHEBI:29105"/>
        <note>catalytic</note>
    </ligand>
</feature>
<dbReference type="Proteomes" id="UP000230304">
    <property type="component" value="Unassembled WGS sequence"/>
</dbReference>
<dbReference type="InterPro" id="IPR002314">
    <property type="entry name" value="aa-tRNA-synt_IIb"/>
</dbReference>
<accession>A0A2M7D7U7</accession>
<keyword evidence="9 13" id="KW-0694">RNA-binding</keyword>
<dbReference type="CDD" id="cd00771">
    <property type="entry name" value="ThrRS_core"/>
    <property type="match status" value="1"/>
</dbReference>
<evidence type="ECO:0000256" key="5">
    <source>
        <dbReference type="ARBA" id="ARBA00022723"/>
    </source>
</evidence>
<dbReference type="PANTHER" id="PTHR11451">
    <property type="entry name" value="THREONINE-TRNA LIGASE"/>
    <property type="match status" value="1"/>
</dbReference>
<dbReference type="NCBIfam" id="TIGR00418">
    <property type="entry name" value="thrS"/>
    <property type="match status" value="1"/>
</dbReference>
<keyword evidence="4 13" id="KW-0436">Ligase</keyword>
<dbReference type="Gene3D" id="3.30.930.10">
    <property type="entry name" value="Bira Bifunctional Protein, Domain 2"/>
    <property type="match status" value="1"/>
</dbReference>
<sequence length="584" mass="67614">MKTTSIETTRHSLSHIMAYAVQELYPSTKFGIGPAIENGFYYDFGFSAALAPEELPKIEKKMREIIRQNIIFKKTAVSKKEARKLFKDQPYKLELIEELPGKNVTIYESGKFLDLCKGPHIKSTLQLHSGQAKEIINSFKLTKIAGAYWRGSEKNKMLTRIYGIAFETKKELDDYFLKEAEAEKRDHRLLGQKMDLFHIDENIGPGLVLWHPKGAILKKIIMDYALDEYLKNGYQLVDTPHIAKLNLWRISGHTDFYKENMLPPMRMGEIGEEEKDDYQIKPMNCPFHIAIYKTKIRSYKSLPIRYTEMGTVYRYEKSGTLHGLIRVRGFTQDDAHIFCTPDQLSPELLSILKLTKKILKDFGFKEFKIYLSTRPEKYVGTPKIWEKAENSLKYTLEKLKLEYETDKGGGAFYGPKIDIKIKDAIGREWQCTTIQVDFNLPQRFNMDFINQKGKKERPIMIHRALLGALERFIGVLLEYYGGNLPLWLSPVQVWVIPIGDRHVDYANRISKTLGGKNEGKLRVELKNENETVSKKIREGEIQKIPYLLVVGDNEIKADSVRVRERGKGDIGMMKLNKFLEKFNR</sequence>
<dbReference type="InterPro" id="IPR002320">
    <property type="entry name" value="Thr-tRNA-ligase_IIa"/>
</dbReference>
<dbReference type="InterPro" id="IPR045864">
    <property type="entry name" value="aa-tRNA-synth_II/BPL/LPL"/>
</dbReference>
<dbReference type="Pfam" id="PF00587">
    <property type="entry name" value="tRNA-synt_2b"/>
    <property type="match status" value="1"/>
</dbReference>
<evidence type="ECO:0000256" key="4">
    <source>
        <dbReference type="ARBA" id="ARBA00022598"/>
    </source>
</evidence>
<evidence type="ECO:0000256" key="13">
    <source>
        <dbReference type="HAMAP-Rule" id="MF_00184"/>
    </source>
</evidence>
<protein>
    <recommendedName>
        <fullName evidence="13">Threonine--tRNA ligase</fullName>
        <ecNumber evidence="13">6.1.1.3</ecNumber>
    </recommendedName>
    <alternativeName>
        <fullName evidence="13">Threonyl-tRNA synthetase</fullName>
        <shortName evidence="13">ThrRS</shortName>
    </alternativeName>
</protein>
<dbReference type="Pfam" id="PF07973">
    <property type="entry name" value="tRNA_SAD"/>
    <property type="match status" value="1"/>
</dbReference>
<dbReference type="InterPro" id="IPR018163">
    <property type="entry name" value="Thr/Ala-tRNA-synth_IIc_edit"/>
</dbReference>
<dbReference type="Gene3D" id="3.30.980.10">
    <property type="entry name" value="Threonyl-trna Synthetase, Chain A, domain 2"/>
    <property type="match status" value="1"/>
</dbReference>
<dbReference type="InterPro" id="IPR006195">
    <property type="entry name" value="aa-tRNA-synth_II"/>
</dbReference>
<comment type="subcellular location">
    <subcellularLocation>
        <location evidence="13">Cytoplasm</location>
    </subcellularLocation>
</comment>
<dbReference type="GO" id="GO:0005524">
    <property type="term" value="F:ATP binding"/>
    <property type="evidence" value="ECO:0007669"/>
    <property type="project" value="UniProtKB-UniRule"/>
</dbReference>
<comment type="subunit">
    <text evidence="13">Homodimer.</text>
</comment>
<gene>
    <name evidence="13" type="primary">thrS</name>
    <name evidence="15" type="ORF">COS26_01925</name>
</gene>
<comment type="caution">
    <text evidence="15">The sequence shown here is derived from an EMBL/GenBank/DDBJ whole genome shotgun (WGS) entry which is preliminary data.</text>
</comment>
<reference evidence="16" key="1">
    <citation type="submission" date="2017-09" db="EMBL/GenBank/DDBJ databases">
        <title>Depth-based differentiation of microbial function through sediment-hosted aquifers and enrichment of novel symbionts in the deep terrestrial subsurface.</title>
        <authorList>
            <person name="Probst A.J."/>
            <person name="Ladd B."/>
            <person name="Jarett J.K."/>
            <person name="Geller-Mcgrath D.E."/>
            <person name="Sieber C.M.K."/>
            <person name="Emerson J.B."/>
            <person name="Anantharaman K."/>
            <person name="Thomas B.C."/>
            <person name="Malmstrom R."/>
            <person name="Stieglmeier M."/>
            <person name="Klingl A."/>
            <person name="Woyke T."/>
            <person name="Ryan C.M."/>
            <person name="Banfield J.F."/>
        </authorList>
    </citation>
    <scope>NUCLEOTIDE SEQUENCE [LARGE SCALE GENOMIC DNA]</scope>
</reference>
<keyword evidence="5 13" id="KW-0479">Metal-binding</keyword>
<evidence type="ECO:0000256" key="1">
    <source>
        <dbReference type="ARBA" id="ARBA00008226"/>
    </source>
</evidence>
<dbReference type="AlphaFoldDB" id="A0A2M7D7U7"/>
<dbReference type="SMART" id="SM00863">
    <property type="entry name" value="tRNA_SAD"/>
    <property type="match status" value="1"/>
</dbReference>
<evidence type="ECO:0000256" key="12">
    <source>
        <dbReference type="ARBA" id="ARBA00049515"/>
    </source>
</evidence>
<keyword evidence="7 13" id="KW-0862">Zinc</keyword>
<dbReference type="SUPFAM" id="SSF55681">
    <property type="entry name" value="Class II aaRS and biotin synthetases"/>
    <property type="match status" value="1"/>
</dbReference>
<proteinExistence type="inferred from homology"/>
<dbReference type="SUPFAM" id="SSF52954">
    <property type="entry name" value="Class II aaRS ABD-related"/>
    <property type="match status" value="1"/>
</dbReference>
<dbReference type="InterPro" id="IPR033728">
    <property type="entry name" value="ThrRS_core"/>
</dbReference>
<evidence type="ECO:0000256" key="10">
    <source>
        <dbReference type="ARBA" id="ARBA00022917"/>
    </source>
</evidence>
<dbReference type="GO" id="GO:0000049">
    <property type="term" value="F:tRNA binding"/>
    <property type="evidence" value="ECO:0007669"/>
    <property type="project" value="UniProtKB-KW"/>
</dbReference>
<evidence type="ECO:0000313" key="16">
    <source>
        <dbReference type="Proteomes" id="UP000230304"/>
    </source>
</evidence>
<dbReference type="InterPro" id="IPR012947">
    <property type="entry name" value="tRNA_SAD"/>
</dbReference>
<comment type="similarity">
    <text evidence="1 13">Belongs to the class-II aminoacyl-tRNA synthetase family.</text>
</comment>
<dbReference type="SUPFAM" id="SSF55186">
    <property type="entry name" value="ThrRS/AlaRS common domain"/>
    <property type="match status" value="1"/>
</dbReference>
<evidence type="ECO:0000256" key="6">
    <source>
        <dbReference type="ARBA" id="ARBA00022741"/>
    </source>
</evidence>
<feature type="domain" description="Aminoacyl-transfer RNA synthetases class-II family profile" evidence="14">
    <location>
        <begin position="186"/>
        <end position="485"/>
    </location>
</feature>
<evidence type="ECO:0000256" key="8">
    <source>
        <dbReference type="ARBA" id="ARBA00022840"/>
    </source>
</evidence>
<comment type="cofactor">
    <cofactor evidence="13">
        <name>Zn(2+)</name>
        <dbReference type="ChEBI" id="CHEBI:29105"/>
    </cofactor>
    <text evidence="13">Binds 1 zinc ion per subunit.</text>
</comment>
<keyword evidence="6 13" id="KW-0547">Nucleotide-binding</keyword>
<dbReference type="GO" id="GO:0005737">
    <property type="term" value="C:cytoplasm"/>
    <property type="evidence" value="ECO:0007669"/>
    <property type="project" value="UniProtKB-SubCell"/>
</dbReference>
<dbReference type="PROSITE" id="PS50862">
    <property type="entry name" value="AA_TRNA_LIGASE_II"/>
    <property type="match status" value="1"/>
</dbReference>
<keyword evidence="10 13" id="KW-0648">Protein biosynthesis</keyword>
<keyword evidence="11 13" id="KW-0030">Aminoacyl-tRNA synthetase</keyword>
<feature type="binding site" evidence="13">
    <location>
        <position position="462"/>
    </location>
    <ligand>
        <name>Zn(2+)</name>
        <dbReference type="ChEBI" id="CHEBI:29105"/>
        <note>catalytic</note>
    </ligand>
</feature>
<keyword evidence="3 13" id="KW-0820">tRNA-binding</keyword>
<dbReference type="Pfam" id="PF03129">
    <property type="entry name" value="HGTP_anticodon"/>
    <property type="match status" value="1"/>
</dbReference>
<organism evidence="15 16">
    <name type="scientific">Candidatus Nealsonbacteria bacterium CG02_land_8_20_14_3_00_40_11</name>
    <dbReference type="NCBI Taxonomy" id="1974700"/>
    <lineage>
        <taxon>Bacteria</taxon>
        <taxon>Candidatus Nealsoniibacteriota</taxon>
    </lineage>
</organism>
<keyword evidence="8 13" id="KW-0067">ATP-binding</keyword>
<comment type="caution">
    <text evidence="13">Lacks conserved residue(s) required for the propagation of feature annotation.</text>
</comment>
<dbReference type="PRINTS" id="PR01047">
    <property type="entry name" value="TRNASYNTHTHR"/>
</dbReference>